<keyword evidence="9" id="KW-1185">Reference proteome</keyword>
<evidence type="ECO:0000256" key="2">
    <source>
        <dbReference type="ARBA" id="ARBA00022741"/>
    </source>
</evidence>
<dbReference type="PANTHER" id="PTHR43289">
    <property type="entry name" value="MITOGEN-ACTIVATED PROTEIN KINASE KINASE KINASE 20-RELATED"/>
    <property type="match status" value="1"/>
</dbReference>
<dbReference type="Gene3D" id="1.10.510.10">
    <property type="entry name" value="Transferase(Phosphotransferase) domain 1"/>
    <property type="match status" value="1"/>
</dbReference>
<evidence type="ECO:0000256" key="3">
    <source>
        <dbReference type="ARBA" id="ARBA00022777"/>
    </source>
</evidence>
<dbReference type="EC" id="2.7.11.1" evidence="8"/>
<name>A0A5C6CXX9_9BACT</name>
<evidence type="ECO:0000256" key="5">
    <source>
        <dbReference type="PROSITE-ProRule" id="PRU10141"/>
    </source>
</evidence>
<keyword evidence="2 5" id="KW-0547">Nucleotide-binding</keyword>
<dbReference type="InterPro" id="IPR000719">
    <property type="entry name" value="Prot_kinase_dom"/>
</dbReference>
<dbReference type="PROSITE" id="PS00108">
    <property type="entry name" value="PROTEIN_KINASE_ST"/>
    <property type="match status" value="1"/>
</dbReference>
<evidence type="ECO:0000256" key="6">
    <source>
        <dbReference type="SAM" id="Phobius"/>
    </source>
</evidence>
<dbReference type="RefSeq" id="WP_197231945.1">
    <property type="nucleotide sequence ID" value="NZ_SJPV01000029.1"/>
</dbReference>
<dbReference type="GO" id="GO:0004674">
    <property type="term" value="F:protein serine/threonine kinase activity"/>
    <property type="evidence" value="ECO:0007669"/>
    <property type="project" value="UniProtKB-EC"/>
</dbReference>
<feature type="binding site" evidence="5">
    <location>
        <position position="110"/>
    </location>
    <ligand>
        <name>ATP</name>
        <dbReference type="ChEBI" id="CHEBI:30616"/>
    </ligand>
</feature>
<dbReference type="InterPro" id="IPR008271">
    <property type="entry name" value="Ser/Thr_kinase_AS"/>
</dbReference>
<feature type="transmembrane region" description="Helical" evidence="6">
    <location>
        <begin position="402"/>
        <end position="424"/>
    </location>
</feature>
<comment type="caution">
    <text evidence="8">The sequence shown here is derived from an EMBL/GenBank/DDBJ whole genome shotgun (WGS) entry which is preliminary data.</text>
</comment>
<evidence type="ECO:0000259" key="7">
    <source>
        <dbReference type="PROSITE" id="PS50011"/>
    </source>
</evidence>
<dbReference type="InterPro" id="IPR011009">
    <property type="entry name" value="Kinase-like_dom_sf"/>
</dbReference>
<dbReference type="Pfam" id="PF00069">
    <property type="entry name" value="Pkinase"/>
    <property type="match status" value="1"/>
</dbReference>
<dbReference type="CDD" id="cd14014">
    <property type="entry name" value="STKc_PknB_like"/>
    <property type="match status" value="1"/>
</dbReference>
<dbReference type="PROSITE" id="PS50011">
    <property type="entry name" value="PROTEIN_KINASE_DOM"/>
    <property type="match status" value="1"/>
</dbReference>
<keyword evidence="3 8" id="KW-0418">Kinase</keyword>
<feature type="domain" description="Protein kinase" evidence="7">
    <location>
        <begin position="80"/>
        <end position="381"/>
    </location>
</feature>
<protein>
    <submittedName>
        <fullName evidence="8">Serine/threonine-protein kinase Pkn1</fullName>
        <ecNumber evidence="8">2.7.11.1</ecNumber>
    </submittedName>
</protein>
<dbReference type="AlphaFoldDB" id="A0A5C6CXX9"/>
<dbReference type="SUPFAM" id="SSF56112">
    <property type="entry name" value="Protein kinase-like (PK-like)"/>
    <property type="match status" value="1"/>
</dbReference>
<dbReference type="SUPFAM" id="SSF48452">
    <property type="entry name" value="TPR-like"/>
    <property type="match status" value="1"/>
</dbReference>
<evidence type="ECO:0000313" key="9">
    <source>
        <dbReference type="Proteomes" id="UP000319143"/>
    </source>
</evidence>
<evidence type="ECO:0000256" key="4">
    <source>
        <dbReference type="ARBA" id="ARBA00022840"/>
    </source>
</evidence>
<dbReference type="InterPro" id="IPR011990">
    <property type="entry name" value="TPR-like_helical_dom_sf"/>
</dbReference>
<keyword evidence="6" id="KW-1133">Transmembrane helix</keyword>
<sequence length="905" mass="101634">MSDSQSIEELFGQLVEISTADGRRDFLEQVCGKDAELRGKLQRLLKSHEEADSFLQDDAVQGSTWAAEVEASASMQIGPYKLLQKIGEGGMGVVYMAEQKSPVKRRVALKIIKPGMDTRQVVARFEAERQALAMMDHPNIAKVLEAGATDDGHPFFVMELVKGIPITKFCDQQKLSPDDRLELFIDVCSAVQHAHQKGIIHRDLKPSNVLVAKFDDKPTVKVIDFGVAKATNQELTERTMFTQLGQIVGTLEYMSPEQAQLNQLDIDTRSDIYSLGVLLYELLTGETPFDAARLRSAAFDECLRIIREEEPPKPSLRLHSSQSLEAIAQNRQLEPKRLGGLIKGDLDWIVMKALEKERSRRYDSANRFAEDVRGYLNHDVVTARPPSTWNQLQKLYRRNRHLCASVAVAFLGLFLGLAVALWGVHSAISTNRKLVTKKRELEETNLKLADRSGELESLLNDLRIQLLDKAFMFALDGQPELALEAVEDAVDAQADPVFEQIVLSMAYLMKGEHEKAIASGREATQDSPKSYAAWAVYAHVNSVDPSEQAAHAMLSRLQPKTAFDHLLGAQNEVWISPQKALASIELANELKDTSLYHELVIVALSNLSFFDQENGHAANATSKIEDLYRRHRRSPMTLTTDLYSRLAALHEQRRTKKPDRPEDLQQAQAACDQLARYRDIYFAGRTRAWFLGDFGTIEETMAEWWNRLRLDPVGSDFGHFAAIYHLADKKTEALELLQTTKDDDTNYLRLATAQLLADEQNQHDEVERICRLVVGNSKGPNDCAHAIEILLLIGREEVARELANVSLSSLDEDLSAPQLRALSDYLHDGKSKHLSDGLTLGSADSTIVFWDFSPDYVLGLQAMGKGEGEIAAEHFQRCVSSGQFPSNWYWWAKAYLKRIQDDQIH</sequence>
<keyword evidence="1 8" id="KW-0808">Transferase</keyword>
<keyword evidence="6" id="KW-0812">Transmembrane</keyword>
<accession>A0A5C6CXX9</accession>
<organism evidence="8 9">
    <name type="scientific">Novipirellula artificiosorum</name>
    <dbReference type="NCBI Taxonomy" id="2528016"/>
    <lineage>
        <taxon>Bacteria</taxon>
        <taxon>Pseudomonadati</taxon>
        <taxon>Planctomycetota</taxon>
        <taxon>Planctomycetia</taxon>
        <taxon>Pirellulales</taxon>
        <taxon>Pirellulaceae</taxon>
        <taxon>Novipirellula</taxon>
    </lineage>
</organism>
<dbReference type="EMBL" id="SJPV01000029">
    <property type="protein sequence ID" value="TWU28775.1"/>
    <property type="molecule type" value="Genomic_DNA"/>
</dbReference>
<gene>
    <name evidence="8" type="primary">pkn1_9</name>
    <name evidence="8" type="ORF">Poly41_68780</name>
</gene>
<proteinExistence type="predicted"/>
<dbReference type="Gene3D" id="1.25.40.10">
    <property type="entry name" value="Tetratricopeptide repeat domain"/>
    <property type="match status" value="1"/>
</dbReference>
<dbReference type="PANTHER" id="PTHR43289:SF6">
    <property type="entry name" value="SERINE_THREONINE-PROTEIN KINASE NEKL-3"/>
    <property type="match status" value="1"/>
</dbReference>
<evidence type="ECO:0000256" key="1">
    <source>
        <dbReference type="ARBA" id="ARBA00022679"/>
    </source>
</evidence>
<dbReference type="GO" id="GO:0005524">
    <property type="term" value="F:ATP binding"/>
    <property type="evidence" value="ECO:0007669"/>
    <property type="project" value="UniProtKB-UniRule"/>
</dbReference>
<dbReference type="Gene3D" id="3.30.200.20">
    <property type="entry name" value="Phosphorylase Kinase, domain 1"/>
    <property type="match status" value="1"/>
</dbReference>
<evidence type="ECO:0000313" key="8">
    <source>
        <dbReference type="EMBL" id="TWU28775.1"/>
    </source>
</evidence>
<keyword evidence="4 5" id="KW-0067">ATP-binding</keyword>
<dbReference type="SMART" id="SM00220">
    <property type="entry name" value="S_TKc"/>
    <property type="match status" value="1"/>
</dbReference>
<reference evidence="8 9" key="1">
    <citation type="submission" date="2019-02" db="EMBL/GenBank/DDBJ databases">
        <title>Deep-cultivation of Planctomycetes and their phenomic and genomic characterization uncovers novel biology.</title>
        <authorList>
            <person name="Wiegand S."/>
            <person name="Jogler M."/>
            <person name="Boedeker C."/>
            <person name="Pinto D."/>
            <person name="Vollmers J."/>
            <person name="Rivas-Marin E."/>
            <person name="Kohn T."/>
            <person name="Peeters S.H."/>
            <person name="Heuer A."/>
            <person name="Rast P."/>
            <person name="Oberbeckmann S."/>
            <person name="Bunk B."/>
            <person name="Jeske O."/>
            <person name="Meyerdierks A."/>
            <person name="Storesund J.E."/>
            <person name="Kallscheuer N."/>
            <person name="Luecker S."/>
            <person name="Lage O.M."/>
            <person name="Pohl T."/>
            <person name="Merkel B.J."/>
            <person name="Hornburger P."/>
            <person name="Mueller R.-W."/>
            <person name="Bruemmer F."/>
            <person name="Labrenz M."/>
            <person name="Spormann A.M."/>
            <person name="Op Den Camp H."/>
            <person name="Overmann J."/>
            <person name="Amann R."/>
            <person name="Jetten M.S.M."/>
            <person name="Mascher T."/>
            <person name="Medema M.H."/>
            <person name="Devos D.P."/>
            <person name="Kaster A.-K."/>
            <person name="Ovreas L."/>
            <person name="Rohde M."/>
            <person name="Galperin M.Y."/>
            <person name="Jogler C."/>
        </authorList>
    </citation>
    <scope>NUCLEOTIDE SEQUENCE [LARGE SCALE GENOMIC DNA]</scope>
    <source>
        <strain evidence="8 9">Poly41</strain>
    </source>
</reference>
<dbReference type="InterPro" id="IPR017441">
    <property type="entry name" value="Protein_kinase_ATP_BS"/>
</dbReference>
<dbReference type="PROSITE" id="PS00107">
    <property type="entry name" value="PROTEIN_KINASE_ATP"/>
    <property type="match status" value="1"/>
</dbReference>
<keyword evidence="6" id="KW-0472">Membrane</keyword>
<dbReference type="Proteomes" id="UP000319143">
    <property type="component" value="Unassembled WGS sequence"/>
</dbReference>